<dbReference type="EMBL" id="CAXLJM020000170">
    <property type="protein sequence ID" value="CAL8148312.1"/>
    <property type="molecule type" value="Genomic_DNA"/>
</dbReference>
<dbReference type="PANTHER" id="PTHR13219:SF6">
    <property type="entry name" value="TRANSMEMBRANE PROTEIN 94"/>
    <property type="match status" value="1"/>
</dbReference>
<dbReference type="SUPFAM" id="SSF81665">
    <property type="entry name" value="Calcium ATPase, transmembrane domain M"/>
    <property type="match status" value="1"/>
</dbReference>
<feature type="compositionally biased region" description="Polar residues" evidence="1">
    <location>
        <begin position="836"/>
        <end position="846"/>
    </location>
</feature>
<sequence>MMEAKKEKIIGLTTEEAFDRLFQELMSKLASYKNTVGSNWLEIILSSISTRSHHAIITWSSLLILLVESIIVFSLYWINYSQMWTKLLPEAITLLFLFVFNISILLFDNYKRVNELPVKITLILNQLKDISSEVSWTEKNYPDLCMPISPCITLQWCFRDGKLVNLPWALLVPGDVVVLQPSQKIVAECCLLEDPSMKFLIGQMYSPLSSSQTAGSPPRLHNAFPKSLAVVTTAPYIDMVDLSLKHFLRRPPTFYNKERHTIVTRIIECIVLPLAIMSFVALCLVRMFYLPHWLAIRVAPWADIILLQPMTNTIPLIPVSLPLLWILLNCVGNAKLWEMIDVWDDSSTQHSPSDGTGGMEEKVVLNKRKQQCRDNVKLWQRMREFMFDREETLHRSQKLLHVLASVTALCCVDKKGILSWPNPTPDKIFFLRSVPTGSSLITPESESPIQKDSVGGLKKNRRNSTVSFPATTTVAEVLDITIDNNNELHFDETNWEQYLPSLKPLGLNVLLNTCNDKTRRVYANFYSHISHELRYKKADDNRMDLVVPVTSRRCLCDVARMIGFGDKATEVFDLEQPLCSFRHIESDQTSRDKLSKAKIKFPFPHMMSVIVKEKASGSLQLMAQGTGDLILDTCEDFWDGKDLKPLTDYERKLIIDFYQRMSLSSTCTAFSYKPVTAKVNQTMSDSYMELPPSKGLRFLPYYAFGNISEFINDRENEKCAFRGTKDSSISTDCLLTDSNKNIEVSDLLGCLQVQTGQIFIGMVTMQYQACMDMVQLIEQLDQACIRFVHFSKENELRSRLFSEKMGLESGWNCHISLSSAPEESSEATDNYDESNEGSYSNGNPSNEEGRRLIKGSSTSSHKCKSNRLCQNRSACRRTSAAGLPSDDTLLLPRCSSSVPEMVMLSTKINEESELPESSEPTTVEKHKEKSPSDDIQSIGFGFSSDEEEHSQLSRVRFEDPVKRNRNFLALDVQTTERSPCSSAVMSPNNTDSFQEVYELVEHPTPLGIDMSNRAKLPIGIEQVRPHLENVDNVPLLVSLFTDCTAENTREMIHIMQDYGEVTLLLGSVCNADNKTVFLQADASIAVEPMYPQSCQKTPAFSDPSGGVPAPSDVSMLLTSLPSSLTFKRRDYISFYDLIAQARHFMNRCIRNSMQYWLCSNIAVSVLGLLTLLMLLPPLFALGDAIWLSCVIIPILTLGLAFSIMEKLDYNVMENASWKNQCQVDRQMFIYAFWFYGMKFLPSLLNVVFMASFNLVYICQNLPNSTCAWVYPVSANPLPPLQNGEQPKFIKEAEAGSVMKTNCISTWSCENADRLLFVQQFSLFFLVLYFVTISAGFVYRSKYIWVLNPLANKIWVITSIFVLISQFLFGFLKVSFSKSVDYTLLPIFSYIWGFLWSPILLAFNEILRRQEIKSNIRYEKRARLDFGTKLGMNSPF</sequence>
<dbReference type="SUPFAM" id="SSF81653">
    <property type="entry name" value="Calcium ATPase, transduction domain A"/>
    <property type="match status" value="1"/>
</dbReference>
<evidence type="ECO:0000313" key="4">
    <source>
        <dbReference type="Proteomes" id="UP001642540"/>
    </source>
</evidence>
<gene>
    <name evidence="3" type="ORF">ODALV1_LOCUS31384</name>
</gene>
<keyword evidence="2" id="KW-0472">Membrane</keyword>
<organism evidence="3 4">
    <name type="scientific">Orchesella dallaii</name>
    <dbReference type="NCBI Taxonomy" id="48710"/>
    <lineage>
        <taxon>Eukaryota</taxon>
        <taxon>Metazoa</taxon>
        <taxon>Ecdysozoa</taxon>
        <taxon>Arthropoda</taxon>
        <taxon>Hexapoda</taxon>
        <taxon>Collembola</taxon>
        <taxon>Entomobryomorpha</taxon>
        <taxon>Entomobryoidea</taxon>
        <taxon>Orchesellidae</taxon>
        <taxon>Orchesellinae</taxon>
        <taxon>Orchesella</taxon>
    </lineage>
</organism>
<feature type="transmembrane region" description="Helical" evidence="2">
    <location>
        <begin position="56"/>
        <end position="79"/>
    </location>
</feature>
<keyword evidence="2" id="KW-0812">Transmembrane</keyword>
<protein>
    <recommendedName>
        <fullName evidence="5">Transmembrane protein 94</fullName>
    </recommendedName>
</protein>
<evidence type="ECO:0000256" key="2">
    <source>
        <dbReference type="SAM" id="Phobius"/>
    </source>
</evidence>
<dbReference type="Gene3D" id="1.20.1110.10">
    <property type="entry name" value="Calcium-transporting ATPase, transmembrane domain"/>
    <property type="match status" value="1"/>
</dbReference>
<dbReference type="InterPro" id="IPR008250">
    <property type="entry name" value="ATPase_P-typ_transduc_dom_A_sf"/>
</dbReference>
<feature type="region of interest" description="Disordered" evidence="1">
    <location>
        <begin position="819"/>
        <end position="864"/>
    </location>
</feature>
<dbReference type="PANTHER" id="PTHR13219">
    <property type="entry name" value="TRANSMEMBRANE PROTEIN 94"/>
    <property type="match status" value="1"/>
</dbReference>
<accession>A0ABP1SAS8</accession>
<evidence type="ECO:0000256" key="1">
    <source>
        <dbReference type="SAM" id="MobiDB-lite"/>
    </source>
</evidence>
<feature type="transmembrane region" description="Helical" evidence="2">
    <location>
        <begin position="309"/>
        <end position="331"/>
    </location>
</feature>
<feature type="transmembrane region" description="Helical" evidence="2">
    <location>
        <begin position="1350"/>
        <end position="1371"/>
    </location>
</feature>
<feature type="transmembrane region" description="Helical" evidence="2">
    <location>
        <begin position="1155"/>
        <end position="1179"/>
    </location>
</feature>
<dbReference type="SUPFAM" id="SSF81660">
    <property type="entry name" value="Metal cation-transporting ATPase, ATP-binding domain N"/>
    <property type="match status" value="1"/>
</dbReference>
<name>A0ABP1SAS8_9HEXA</name>
<feature type="transmembrane region" description="Helical" evidence="2">
    <location>
        <begin position="1185"/>
        <end position="1207"/>
    </location>
</feature>
<reference evidence="3 4" key="1">
    <citation type="submission" date="2024-08" db="EMBL/GenBank/DDBJ databases">
        <authorList>
            <person name="Cucini C."/>
            <person name="Frati F."/>
        </authorList>
    </citation>
    <scope>NUCLEOTIDE SEQUENCE [LARGE SCALE GENOMIC DNA]</scope>
</reference>
<evidence type="ECO:0000313" key="3">
    <source>
        <dbReference type="EMBL" id="CAL8148312.1"/>
    </source>
</evidence>
<evidence type="ECO:0008006" key="5">
    <source>
        <dbReference type="Google" id="ProtNLM"/>
    </source>
</evidence>
<proteinExistence type="predicted"/>
<dbReference type="InterPro" id="IPR023298">
    <property type="entry name" value="ATPase_P-typ_TM_dom_sf"/>
</dbReference>
<feature type="region of interest" description="Disordered" evidence="1">
    <location>
        <begin position="441"/>
        <end position="462"/>
    </location>
</feature>
<feature type="transmembrane region" description="Helical" evidence="2">
    <location>
        <begin position="91"/>
        <end position="110"/>
    </location>
</feature>
<keyword evidence="2" id="KW-1133">Transmembrane helix</keyword>
<dbReference type="InterPro" id="IPR039720">
    <property type="entry name" value="TMEM94"/>
</dbReference>
<dbReference type="InterPro" id="IPR023299">
    <property type="entry name" value="ATPase_P-typ_cyto_dom_N"/>
</dbReference>
<feature type="transmembrane region" description="Helical" evidence="2">
    <location>
        <begin position="1228"/>
        <end position="1252"/>
    </location>
</feature>
<feature type="transmembrane region" description="Helical" evidence="2">
    <location>
        <begin position="266"/>
        <end position="289"/>
    </location>
</feature>
<dbReference type="Proteomes" id="UP001642540">
    <property type="component" value="Unassembled WGS sequence"/>
</dbReference>
<feature type="region of interest" description="Disordered" evidence="1">
    <location>
        <begin position="907"/>
        <end position="941"/>
    </location>
</feature>
<comment type="caution">
    <text evidence="3">The sequence shown here is derived from an EMBL/GenBank/DDBJ whole genome shotgun (WGS) entry which is preliminary data.</text>
</comment>
<feature type="transmembrane region" description="Helical" evidence="2">
    <location>
        <begin position="1383"/>
        <end position="1402"/>
    </location>
</feature>
<feature type="compositionally biased region" description="Basic and acidic residues" evidence="1">
    <location>
        <begin position="922"/>
        <end position="932"/>
    </location>
</feature>
<keyword evidence="4" id="KW-1185">Reference proteome</keyword>
<feature type="compositionally biased region" description="Polar residues" evidence="1">
    <location>
        <begin position="441"/>
        <end position="450"/>
    </location>
</feature>
<feature type="transmembrane region" description="Helical" evidence="2">
    <location>
        <begin position="1320"/>
        <end position="1338"/>
    </location>
</feature>
<feature type="compositionally biased region" description="Acidic residues" evidence="1">
    <location>
        <begin position="823"/>
        <end position="835"/>
    </location>
</feature>